<dbReference type="AlphaFoldDB" id="A0A0S3R220"/>
<name>A0A0S3R220_PHAAN</name>
<keyword evidence="2" id="KW-1185">Reference proteome</keyword>
<gene>
    <name evidence="1" type="primary">Vigan.01G219900</name>
    <name evidence="1" type="ORF">VIGAN_01219900</name>
</gene>
<proteinExistence type="predicted"/>
<evidence type="ECO:0000313" key="1">
    <source>
        <dbReference type="EMBL" id="BAT74513.1"/>
    </source>
</evidence>
<sequence length="73" mass="8059">MSTCVPIHSFLSEQPLTNYHRASNRRPTNVPPMIVPLLATKCLSNAVSEAAAASWSDSSHHCFLRCYCGDYGF</sequence>
<dbReference type="Proteomes" id="UP000291084">
    <property type="component" value="Chromosome 1"/>
</dbReference>
<dbReference type="EMBL" id="AP015034">
    <property type="protein sequence ID" value="BAT74513.1"/>
    <property type="molecule type" value="Genomic_DNA"/>
</dbReference>
<evidence type="ECO:0000313" key="2">
    <source>
        <dbReference type="Proteomes" id="UP000291084"/>
    </source>
</evidence>
<accession>A0A0S3R220</accession>
<organism evidence="1 2">
    <name type="scientific">Vigna angularis var. angularis</name>
    <dbReference type="NCBI Taxonomy" id="157739"/>
    <lineage>
        <taxon>Eukaryota</taxon>
        <taxon>Viridiplantae</taxon>
        <taxon>Streptophyta</taxon>
        <taxon>Embryophyta</taxon>
        <taxon>Tracheophyta</taxon>
        <taxon>Spermatophyta</taxon>
        <taxon>Magnoliopsida</taxon>
        <taxon>eudicotyledons</taxon>
        <taxon>Gunneridae</taxon>
        <taxon>Pentapetalae</taxon>
        <taxon>rosids</taxon>
        <taxon>fabids</taxon>
        <taxon>Fabales</taxon>
        <taxon>Fabaceae</taxon>
        <taxon>Papilionoideae</taxon>
        <taxon>50 kb inversion clade</taxon>
        <taxon>NPAAA clade</taxon>
        <taxon>indigoferoid/millettioid clade</taxon>
        <taxon>Phaseoleae</taxon>
        <taxon>Vigna</taxon>
    </lineage>
</organism>
<protein>
    <submittedName>
        <fullName evidence="1">Uncharacterized protein</fullName>
    </submittedName>
</protein>
<reference evidence="1 2" key="1">
    <citation type="journal article" date="2015" name="Sci. Rep.">
        <title>The power of single molecule real-time sequencing technology in the de novo assembly of a eukaryotic genome.</title>
        <authorList>
            <person name="Sakai H."/>
            <person name="Naito K."/>
            <person name="Ogiso-Tanaka E."/>
            <person name="Takahashi Y."/>
            <person name="Iseki K."/>
            <person name="Muto C."/>
            <person name="Satou K."/>
            <person name="Teruya K."/>
            <person name="Shiroma A."/>
            <person name="Shimoji M."/>
            <person name="Hirano T."/>
            <person name="Itoh T."/>
            <person name="Kaga A."/>
            <person name="Tomooka N."/>
        </authorList>
    </citation>
    <scope>NUCLEOTIDE SEQUENCE [LARGE SCALE GENOMIC DNA]</scope>
    <source>
        <strain evidence="2">cv. Shumari</strain>
    </source>
</reference>